<name>A0A2P2N5T2_RHIMU</name>
<organism evidence="1">
    <name type="scientific">Rhizophora mucronata</name>
    <name type="common">Asiatic mangrove</name>
    <dbReference type="NCBI Taxonomy" id="61149"/>
    <lineage>
        <taxon>Eukaryota</taxon>
        <taxon>Viridiplantae</taxon>
        <taxon>Streptophyta</taxon>
        <taxon>Embryophyta</taxon>
        <taxon>Tracheophyta</taxon>
        <taxon>Spermatophyta</taxon>
        <taxon>Magnoliopsida</taxon>
        <taxon>eudicotyledons</taxon>
        <taxon>Gunneridae</taxon>
        <taxon>Pentapetalae</taxon>
        <taxon>rosids</taxon>
        <taxon>fabids</taxon>
        <taxon>Malpighiales</taxon>
        <taxon>Rhizophoraceae</taxon>
        <taxon>Rhizophora</taxon>
    </lineage>
</organism>
<protein>
    <submittedName>
        <fullName evidence="1">Uncharacterized protein</fullName>
    </submittedName>
</protein>
<accession>A0A2P2N5T2</accession>
<dbReference type="AlphaFoldDB" id="A0A2P2N5T2"/>
<evidence type="ECO:0000313" key="1">
    <source>
        <dbReference type="EMBL" id="MBX37808.1"/>
    </source>
</evidence>
<dbReference type="EMBL" id="GGEC01057324">
    <property type="protein sequence ID" value="MBX37808.1"/>
    <property type="molecule type" value="Transcribed_RNA"/>
</dbReference>
<proteinExistence type="predicted"/>
<sequence length="24" mass="2742">MLNISKTSGLLSIYALLRIYSHFT</sequence>
<reference evidence="1" key="1">
    <citation type="submission" date="2018-02" db="EMBL/GenBank/DDBJ databases">
        <title>Rhizophora mucronata_Transcriptome.</title>
        <authorList>
            <person name="Meera S.P."/>
            <person name="Sreeshan A."/>
            <person name="Augustine A."/>
        </authorList>
    </citation>
    <scope>NUCLEOTIDE SEQUENCE</scope>
    <source>
        <tissue evidence="1">Leaf</tissue>
    </source>
</reference>